<dbReference type="Proteomes" id="UP000001171">
    <property type="component" value="Chromosome"/>
</dbReference>
<keyword evidence="3" id="KW-1185">Reference proteome</keyword>
<dbReference type="STRING" id="283942.IL0572"/>
<accession>Q5QWV8</accession>
<feature type="transmembrane region" description="Helical" evidence="1">
    <location>
        <begin position="151"/>
        <end position="175"/>
    </location>
</feature>
<feature type="transmembrane region" description="Helical" evidence="1">
    <location>
        <begin position="195"/>
        <end position="218"/>
    </location>
</feature>
<feature type="transmembrane region" description="Helical" evidence="1">
    <location>
        <begin position="238"/>
        <end position="261"/>
    </location>
</feature>
<dbReference type="HOGENOM" id="CLU_072282_2_0_6"/>
<keyword evidence="1" id="KW-1133">Transmembrane helix</keyword>
<dbReference type="KEGG" id="ilo:IL0572"/>
<dbReference type="RefSeq" id="WP_011233830.1">
    <property type="nucleotide sequence ID" value="NC_006512.1"/>
</dbReference>
<keyword evidence="1" id="KW-0812">Transmembrane</keyword>
<evidence type="ECO:0000256" key="1">
    <source>
        <dbReference type="SAM" id="Phobius"/>
    </source>
</evidence>
<dbReference type="OrthoDB" id="8536716at2"/>
<evidence type="ECO:0000313" key="3">
    <source>
        <dbReference type="Proteomes" id="UP000001171"/>
    </source>
</evidence>
<feature type="transmembrane region" description="Helical" evidence="1">
    <location>
        <begin position="39"/>
        <end position="59"/>
    </location>
</feature>
<keyword evidence="1" id="KW-0472">Membrane</keyword>
<dbReference type="AlphaFoldDB" id="Q5QWV8"/>
<feature type="transmembrane region" description="Helical" evidence="1">
    <location>
        <begin position="114"/>
        <end position="136"/>
    </location>
</feature>
<dbReference type="Pfam" id="PF11750">
    <property type="entry name" value="DUF3307"/>
    <property type="match status" value="1"/>
</dbReference>
<protein>
    <submittedName>
        <fullName evidence="2">Uncharacterized conserved membrane protein</fullName>
    </submittedName>
</protein>
<organism evidence="2 3">
    <name type="scientific">Idiomarina loihiensis (strain ATCC BAA-735 / DSM 15497 / L2-TR)</name>
    <dbReference type="NCBI Taxonomy" id="283942"/>
    <lineage>
        <taxon>Bacteria</taxon>
        <taxon>Pseudomonadati</taxon>
        <taxon>Pseudomonadota</taxon>
        <taxon>Gammaproteobacteria</taxon>
        <taxon>Alteromonadales</taxon>
        <taxon>Idiomarinaceae</taxon>
        <taxon>Idiomarina</taxon>
    </lineage>
</organism>
<dbReference type="eggNOG" id="COG5061">
    <property type="taxonomic scope" value="Bacteria"/>
</dbReference>
<dbReference type="GeneID" id="41335723"/>
<gene>
    <name evidence="2" type="ordered locus">IL0572</name>
</gene>
<dbReference type="InterPro" id="IPR021737">
    <property type="entry name" value="Phage_phiKZ_Orf197"/>
</dbReference>
<name>Q5QWV8_IDILO</name>
<dbReference type="EMBL" id="AE017340">
    <property type="protein sequence ID" value="AAV81413.1"/>
    <property type="molecule type" value="Genomic_DNA"/>
</dbReference>
<sequence length="267" mass="30078">MNDYLILMLLLLAHIAGDFYCQPDYLVGKKLSSSFRKRLYANAIHAFIHAGLVVLLLLIPKMSWDDLLVTTAVIGVTHFIIDSLKSVAVIKWVDTWEENEQPEEGSKPRKRNRAFYWFVLDQLAHLSVIILIWLGLFQPFSSIVEYLSVEYLVVVISYLLVLKPTSVLVSLILKLCETREKKDRTLDEAGAVIGYIERLVILTLILVGQYTAIGFVIAAKSVLRFGENKGKDTKLNEYVLLGTLASFAIVLFVGIATTEVLEILKCN</sequence>
<reference evidence="2 3" key="1">
    <citation type="journal article" date="2004" name="Proc. Natl. Acad. Sci. U.S.A.">
        <title>Genome sequence of the deep-sea gamma-proteobacterium Idiomarina loihiensis reveals amino acid fermentation as a source of carbon and energy.</title>
        <authorList>
            <person name="Hou S."/>
            <person name="Saw J.H."/>
            <person name="Lee K.S."/>
            <person name="Freitas T.A."/>
            <person name="Belisle C."/>
            <person name="Kawarabayasi Y."/>
            <person name="Donachie S.P."/>
            <person name="Pikina A."/>
            <person name="Galperin M.Y."/>
            <person name="Koonin E.V."/>
            <person name="Makarova K.S."/>
            <person name="Omelchenko M.V."/>
            <person name="Sorokin A."/>
            <person name="Wolf Y.I."/>
            <person name="Li Q.X."/>
            <person name="Keum Y.S."/>
            <person name="Campbell S."/>
            <person name="Denery J."/>
            <person name="Aizawa S."/>
            <person name="Shibata S."/>
            <person name="Malahoff A."/>
            <person name="Alam M."/>
        </authorList>
    </citation>
    <scope>NUCLEOTIDE SEQUENCE [LARGE SCALE GENOMIC DNA]</scope>
    <source>
        <strain evidence="3">ATCC BAA-735 / DSM 15497 / L2-TR</strain>
    </source>
</reference>
<proteinExistence type="predicted"/>
<evidence type="ECO:0000313" key="2">
    <source>
        <dbReference type="EMBL" id="AAV81413.1"/>
    </source>
</evidence>